<evidence type="ECO:0000313" key="1">
    <source>
        <dbReference type="EMBL" id="GAG39806.1"/>
    </source>
</evidence>
<sequence>MVKSPTRSSYSYESPFQKMHMYEIKDRATIFYDLNYPKSEAKKRIKQNIEWEFDFFPMPDFYKEVDKIVDFVYGEPKKGS</sequence>
<dbReference type="EMBL" id="BARS01040820">
    <property type="protein sequence ID" value="GAG39806.1"/>
    <property type="molecule type" value="Genomic_DNA"/>
</dbReference>
<dbReference type="AlphaFoldDB" id="X0YT08"/>
<name>X0YT08_9ZZZZ</name>
<protein>
    <submittedName>
        <fullName evidence="1">Uncharacterized protein</fullName>
    </submittedName>
</protein>
<organism evidence="1">
    <name type="scientific">marine sediment metagenome</name>
    <dbReference type="NCBI Taxonomy" id="412755"/>
    <lineage>
        <taxon>unclassified sequences</taxon>
        <taxon>metagenomes</taxon>
        <taxon>ecological metagenomes</taxon>
    </lineage>
</organism>
<gene>
    <name evidence="1" type="ORF">S01H1_62174</name>
</gene>
<comment type="caution">
    <text evidence="1">The sequence shown here is derived from an EMBL/GenBank/DDBJ whole genome shotgun (WGS) entry which is preliminary data.</text>
</comment>
<proteinExistence type="predicted"/>
<reference evidence="1" key="1">
    <citation type="journal article" date="2014" name="Front. Microbiol.">
        <title>High frequency of phylogenetically diverse reductive dehalogenase-homologous genes in deep subseafloor sedimentary metagenomes.</title>
        <authorList>
            <person name="Kawai M."/>
            <person name="Futagami T."/>
            <person name="Toyoda A."/>
            <person name="Takaki Y."/>
            <person name="Nishi S."/>
            <person name="Hori S."/>
            <person name="Arai W."/>
            <person name="Tsubouchi T."/>
            <person name="Morono Y."/>
            <person name="Uchiyama I."/>
            <person name="Ito T."/>
            <person name="Fujiyama A."/>
            <person name="Inagaki F."/>
            <person name="Takami H."/>
        </authorList>
    </citation>
    <scope>NUCLEOTIDE SEQUENCE</scope>
    <source>
        <strain evidence="1">Expedition CK06-06</strain>
    </source>
</reference>
<accession>X0YT08</accession>